<sequence length="350" mass="39062">MFSALLLHAGRLLRLPALLSLTLLLLLGCRAQDTEANATSSDEDRSYQVGAPVSDSTVAAIVTSEYGSDTLTAEEFRQQLSFILQRYPQIQMNPALMPEVHKSIIEDFIVRHVVDGEIARQGIQADPAAVEQELEQIRARFPSPEAFQEALTQDGLTEDSLRGMIAQMVRQRTFREQIESRATPPTDDEVEQFRQQQAEEVHVQHILFRLAPNASEEEAAAVKARAQAVLDSIRSGADFAEMARRHSEDGSAQEGGDLGFIRRGETVEPFEEAAFALRDSGDVTTEPVRTRFGYHLIRLLERRQGTPMDAAEAREQLLQERKQEAVQHLLEELLAKATVRINPALVQAQL</sequence>
<name>D0MG61_RHOM4</name>
<dbReference type="EC" id="5.2.1.8" evidence="2"/>
<proteinExistence type="predicted"/>
<dbReference type="HOGENOM" id="CLU_034646_5_3_10"/>
<keyword evidence="9" id="KW-1185">Reference proteome</keyword>
<keyword evidence="3" id="KW-0732">Signal</keyword>
<accession>D0MG61</accession>
<gene>
    <name evidence="8" type="ordered locus">Rmar_0719</name>
</gene>
<dbReference type="InterPro" id="IPR050245">
    <property type="entry name" value="PrsA_foldase"/>
</dbReference>
<evidence type="ECO:0000256" key="6">
    <source>
        <dbReference type="PROSITE-ProRule" id="PRU00278"/>
    </source>
</evidence>
<dbReference type="eggNOG" id="COG0760">
    <property type="taxonomic scope" value="Bacteria"/>
</dbReference>
<feature type="domain" description="PpiC" evidence="7">
    <location>
        <begin position="198"/>
        <end position="301"/>
    </location>
</feature>
<evidence type="ECO:0000313" key="8">
    <source>
        <dbReference type="EMBL" id="ACY47617.1"/>
    </source>
</evidence>
<evidence type="ECO:0000256" key="5">
    <source>
        <dbReference type="ARBA" id="ARBA00023235"/>
    </source>
</evidence>
<dbReference type="Pfam" id="PF00639">
    <property type="entry name" value="Rotamase"/>
    <property type="match status" value="1"/>
</dbReference>
<evidence type="ECO:0000313" key="9">
    <source>
        <dbReference type="Proteomes" id="UP000002221"/>
    </source>
</evidence>
<keyword evidence="4 6" id="KW-0697">Rotamase</keyword>
<dbReference type="STRING" id="518766.Rmar_0719"/>
<evidence type="ECO:0000256" key="4">
    <source>
        <dbReference type="ARBA" id="ARBA00023110"/>
    </source>
</evidence>
<dbReference type="OrthoDB" id="9812372at2"/>
<evidence type="ECO:0000259" key="7">
    <source>
        <dbReference type="PROSITE" id="PS50198"/>
    </source>
</evidence>
<dbReference type="Gene3D" id="3.10.50.40">
    <property type="match status" value="1"/>
</dbReference>
<dbReference type="Proteomes" id="UP000002221">
    <property type="component" value="Chromosome"/>
</dbReference>
<dbReference type="SUPFAM" id="SSF109998">
    <property type="entry name" value="Triger factor/SurA peptide-binding domain-like"/>
    <property type="match status" value="1"/>
</dbReference>
<comment type="catalytic activity">
    <reaction evidence="1">
        <text>[protein]-peptidylproline (omega=180) = [protein]-peptidylproline (omega=0)</text>
        <dbReference type="Rhea" id="RHEA:16237"/>
        <dbReference type="Rhea" id="RHEA-COMP:10747"/>
        <dbReference type="Rhea" id="RHEA-COMP:10748"/>
        <dbReference type="ChEBI" id="CHEBI:83833"/>
        <dbReference type="ChEBI" id="CHEBI:83834"/>
        <dbReference type="EC" id="5.2.1.8"/>
    </reaction>
</comment>
<dbReference type="GO" id="GO:0003755">
    <property type="term" value="F:peptidyl-prolyl cis-trans isomerase activity"/>
    <property type="evidence" value="ECO:0007669"/>
    <property type="project" value="UniProtKB-KW"/>
</dbReference>
<dbReference type="InterPro" id="IPR027304">
    <property type="entry name" value="Trigger_fact/SurA_dom_sf"/>
</dbReference>
<dbReference type="Pfam" id="PF13624">
    <property type="entry name" value="SurA_N_3"/>
    <property type="match status" value="1"/>
</dbReference>
<reference evidence="8 9" key="1">
    <citation type="journal article" date="2009" name="Stand. Genomic Sci.">
        <title>Complete genome sequence of Rhodothermus marinus type strain (R-10).</title>
        <authorList>
            <person name="Nolan M."/>
            <person name="Tindall B.J."/>
            <person name="Pomrenke H."/>
            <person name="Lapidus A."/>
            <person name="Copeland A."/>
            <person name="Glavina Del Rio T."/>
            <person name="Lucas S."/>
            <person name="Chen F."/>
            <person name="Tice H."/>
            <person name="Cheng J.F."/>
            <person name="Saunders E."/>
            <person name="Han C."/>
            <person name="Bruce D."/>
            <person name="Goodwin L."/>
            <person name="Chain P."/>
            <person name="Pitluck S."/>
            <person name="Ovchinikova G."/>
            <person name="Pati A."/>
            <person name="Ivanova N."/>
            <person name="Mavromatis K."/>
            <person name="Chen A."/>
            <person name="Palaniappan K."/>
            <person name="Land M."/>
            <person name="Hauser L."/>
            <person name="Chang Y.J."/>
            <person name="Jeffries C.D."/>
            <person name="Brettin T."/>
            <person name="Goker M."/>
            <person name="Bristow J."/>
            <person name="Eisen J.A."/>
            <person name="Markowitz V."/>
            <person name="Hugenholtz P."/>
            <person name="Kyrpides N.C."/>
            <person name="Klenk H.P."/>
            <person name="Detter J.C."/>
        </authorList>
    </citation>
    <scope>NUCLEOTIDE SEQUENCE [LARGE SCALE GENOMIC DNA]</scope>
    <source>
        <strain evidence="9">ATCC 43812 / DSM 4252 / R-10</strain>
    </source>
</reference>
<evidence type="ECO:0000256" key="2">
    <source>
        <dbReference type="ARBA" id="ARBA00013194"/>
    </source>
</evidence>
<dbReference type="InterPro" id="IPR046357">
    <property type="entry name" value="PPIase_dom_sf"/>
</dbReference>
<dbReference type="PANTHER" id="PTHR47245:SF1">
    <property type="entry name" value="FOLDASE PROTEIN PRSA"/>
    <property type="match status" value="1"/>
</dbReference>
<dbReference type="SUPFAM" id="SSF54534">
    <property type="entry name" value="FKBP-like"/>
    <property type="match status" value="1"/>
</dbReference>
<protein>
    <recommendedName>
        <fullName evidence="2">peptidylprolyl isomerase</fullName>
        <ecNumber evidence="2">5.2.1.8</ecNumber>
    </recommendedName>
</protein>
<organism evidence="8 9">
    <name type="scientific">Rhodothermus marinus (strain ATCC 43812 / DSM 4252 / R-10)</name>
    <name type="common">Rhodothermus obamensis</name>
    <dbReference type="NCBI Taxonomy" id="518766"/>
    <lineage>
        <taxon>Bacteria</taxon>
        <taxon>Pseudomonadati</taxon>
        <taxon>Rhodothermota</taxon>
        <taxon>Rhodothermia</taxon>
        <taxon>Rhodothermales</taxon>
        <taxon>Rhodothermaceae</taxon>
        <taxon>Rhodothermus</taxon>
    </lineage>
</organism>
<dbReference type="Gene3D" id="1.10.4030.10">
    <property type="entry name" value="Porin chaperone SurA, peptide-binding domain"/>
    <property type="match status" value="1"/>
</dbReference>
<dbReference type="AlphaFoldDB" id="D0MG61"/>
<dbReference type="RefSeq" id="WP_012843229.1">
    <property type="nucleotide sequence ID" value="NC_013501.1"/>
</dbReference>
<dbReference type="EMBL" id="CP001807">
    <property type="protein sequence ID" value="ACY47617.1"/>
    <property type="molecule type" value="Genomic_DNA"/>
</dbReference>
<dbReference type="KEGG" id="rmr:Rmar_0719"/>
<dbReference type="InterPro" id="IPR000297">
    <property type="entry name" value="PPIase_PpiC"/>
</dbReference>
<dbReference type="PANTHER" id="PTHR47245">
    <property type="entry name" value="PEPTIDYLPROLYL ISOMERASE"/>
    <property type="match status" value="1"/>
</dbReference>
<dbReference type="PROSITE" id="PS50198">
    <property type="entry name" value="PPIC_PPIASE_2"/>
    <property type="match status" value="1"/>
</dbReference>
<keyword evidence="5 6" id="KW-0413">Isomerase</keyword>
<evidence type="ECO:0000256" key="3">
    <source>
        <dbReference type="ARBA" id="ARBA00022729"/>
    </source>
</evidence>
<evidence type="ECO:0000256" key="1">
    <source>
        <dbReference type="ARBA" id="ARBA00000971"/>
    </source>
</evidence>